<evidence type="ECO:0000313" key="4">
    <source>
        <dbReference type="EMBL" id="BBM37669.1"/>
    </source>
</evidence>
<dbReference type="Proteomes" id="UP000321892">
    <property type="component" value="Chromosome"/>
</dbReference>
<feature type="domain" description="DUF4352" evidence="3">
    <location>
        <begin position="199"/>
        <end position="301"/>
    </location>
</feature>
<feature type="chain" id="PRO_5021822249" description="DUF4352 domain-containing protein" evidence="2">
    <location>
        <begin position="23"/>
        <end position="320"/>
    </location>
</feature>
<evidence type="ECO:0000256" key="1">
    <source>
        <dbReference type="ARBA" id="ARBA00022729"/>
    </source>
</evidence>
<organism evidence="4 5">
    <name type="scientific">Leptotrichia hofstadii</name>
    <dbReference type="NCBI Taxonomy" id="157688"/>
    <lineage>
        <taxon>Bacteria</taxon>
        <taxon>Fusobacteriati</taxon>
        <taxon>Fusobacteriota</taxon>
        <taxon>Fusobacteriia</taxon>
        <taxon>Fusobacteriales</taxon>
        <taxon>Leptotrichiaceae</taxon>
        <taxon>Leptotrichia</taxon>
    </lineage>
</organism>
<dbReference type="AlphaFoldDB" id="A0A510JEC3"/>
<dbReference type="Gene3D" id="2.60.40.1240">
    <property type="match status" value="1"/>
</dbReference>
<dbReference type="InterPro" id="IPR029050">
    <property type="entry name" value="Immunoprotect_excell_Ig-like"/>
</dbReference>
<dbReference type="EMBL" id="AP019823">
    <property type="protein sequence ID" value="BBM37669.1"/>
    <property type="molecule type" value="Genomic_DNA"/>
</dbReference>
<dbReference type="PROSITE" id="PS51257">
    <property type="entry name" value="PROKAR_LIPOPROTEIN"/>
    <property type="match status" value="1"/>
</dbReference>
<accession>A0A510JEC3</accession>
<keyword evidence="5" id="KW-1185">Reference proteome</keyword>
<evidence type="ECO:0000313" key="5">
    <source>
        <dbReference type="Proteomes" id="UP000321892"/>
    </source>
</evidence>
<keyword evidence="1 2" id="KW-0732">Signal</keyword>
<reference evidence="4 5" key="1">
    <citation type="submission" date="2019-07" db="EMBL/GenBank/DDBJ databases">
        <title>Complete Genome Sequence of Leptotrichia hofstadii Strain JCM16775.</title>
        <authorList>
            <person name="Watanabe S."/>
            <person name="Cui L."/>
        </authorList>
    </citation>
    <scope>NUCLEOTIDE SEQUENCE [LARGE SCALE GENOMIC DNA]</scope>
    <source>
        <strain evidence="4 5">JCM16775</strain>
    </source>
</reference>
<name>A0A510JEC3_9FUSO</name>
<dbReference type="KEGG" id="lhf:JCM16775_0359"/>
<dbReference type="Pfam" id="PF11611">
    <property type="entry name" value="DUF4352"/>
    <property type="match status" value="1"/>
</dbReference>
<dbReference type="InterPro" id="IPR029051">
    <property type="entry name" value="DUF4352"/>
</dbReference>
<gene>
    <name evidence="4" type="ORF">JCM16775_0359</name>
</gene>
<sequence>MKKILLVLTMMLFVFSCGTPQAQKDLESVLKALQTGDAKKIKELNPNSEMSANDETVKIFLSGYKKMSYKIKKTKVEGDKAIVNLDIKAPDLSSYFPEFMQQGMALAFSNFGKSEEEMKKLGEEFTTKYFEEKLKSKDLKFNEKNMDVVLKKNGKNWQVYGQDEKNKEFFEVLTFGFSKLAENTNGASEQKQPTKYFKKGERGVIENTAQTVTDVKVVEKGEYSQPKEGNEYIVIKLTKENVSKNIVPGAISEHYQIETKDKKLIKPDVSVVEFGEFNFDDIPVGNKIDQTIVFEVPKGQAGTFNIIENGHKLAVYDIGL</sequence>
<evidence type="ECO:0000256" key="2">
    <source>
        <dbReference type="SAM" id="SignalP"/>
    </source>
</evidence>
<proteinExistence type="predicted"/>
<evidence type="ECO:0000259" key="3">
    <source>
        <dbReference type="Pfam" id="PF11611"/>
    </source>
</evidence>
<protein>
    <recommendedName>
        <fullName evidence="3">DUF4352 domain-containing protein</fullName>
    </recommendedName>
</protein>
<dbReference type="RefSeq" id="WP_051254438.1">
    <property type="nucleotide sequence ID" value="NZ_AP019823.1"/>
</dbReference>
<feature type="signal peptide" evidence="2">
    <location>
        <begin position="1"/>
        <end position="22"/>
    </location>
</feature>
<dbReference type="OrthoDB" id="80906at2"/>